<evidence type="ECO:0000313" key="2">
    <source>
        <dbReference type="EMBL" id="ETO24448.1"/>
    </source>
</evidence>
<evidence type="ECO:0000256" key="1">
    <source>
        <dbReference type="SAM" id="Phobius"/>
    </source>
</evidence>
<dbReference type="InterPro" id="IPR027417">
    <property type="entry name" value="P-loop_NTPase"/>
</dbReference>
<dbReference type="EMBL" id="ASPP01009217">
    <property type="protein sequence ID" value="ETO24448.1"/>
    <property type="molecule type" value="Genomic_DNA"/>
</dbReference>
<keyword evidence="3" id="KW-1185">Reference proteome</keyword>
<gene>
    <name evidence="2" type="ORF">RFI_12708</name>
</gene>
<keyword evidence="1" id="KW-1133">Transmembrane helix</keyword>
<organism evidence="2 3">
    <name type="scientific">Reticulomyxa filosa</name>
    <dbReference type="NCBI Taxonomy" id="46433"/>
    <lineage>
        <taxon>Eukaryota</taxon>
        <taxon>Sar</taxon>
        <taxon>Rhizaria</taxon>
        <taxon>Retaria</taxon>
        <taxon>Foraminifera</taxon>
        <taxon>Monothalamids</taxon>
        <taxon>Reticulomyxidae</taxon>
        <taxon>Reticulomyxa</taxon>
    </lineage>
</organism>
<name>X6NEX6_RETFI</name>
<comment type="caution">
    <text evidence="2">The sequence shown here is derived from an EMBL/GenBank/DDBJ whole genome shotgun (WGS) entry which is preliminary data.</text>
</comment>
<proteinExistence type="predicted"/>
<dbReference type="Proteomes" id="UP000023152">
    <property type="component" value="Unassembled WGS sequence"/>
</dbReference>
<protein>
    <recommendedName>
        <fullName evidence="4">Sulfotransferase domain-containing protein</fullName>
    </recommendedName>
</protein>
<evidence type="ECO:0000313" key="3">
    <source>
        <dbReference type="Proteomes" id="UP000023152"/>
    </source>
</evidence>
<dbReference type="SUPFAM" id="SSF52540">
    <property type="entry name" value="P-loop containing nucleoside triphosphate hydrolases"/>
    <property type="match status" value="1"/>
</dbReference>
<keyword evidence="1" id="KW-0472">Membrane</keyword>
<accession>X6NEX6</accession>
<keyword evidence="1" id="KW-0812">Transmembrane</keyword>
<reference evidence="2 3" key="1">
    <citation type="journal article" date="2013" name="Curr. Biol.">
        <title>The Genome of the Foraminiferan Reticulomyxa filosa.</title>
        <authorList>
            <person name="Glockner G."/>
            <person name="Hulsmann N."/>
            <person name="Schleicher M."/>
            <person name="Noegel A.A."/>
            <person name="Eichinger L."/>
            <person name="Gallinger C."/>
            <person name="Pawlowski J."/>
            <person name="Sierra R."/>
            <person name="Euteneuer U."/>
            <person name="Pillet L."/>
            <person name="Moustafa A."/>
            <person name="Platzer M."/>
            <person name="Groth M."/>
            <person name="Szafranski K."/>
            <person name="Schliwa M."/>
        </authorList>
    </citation>
    <scope>NUCLEOTIDE SEQUENCE [LARGE SCALE GENOMIC DNA]</scope>
</reference>
<evidence type="ECO:0008006" key="4">
    <source>
        <dbReference type="Google" id="ProtNLM"/>
    </source>
</evidence>
<feature type="transmembrane region" description="Helical" evidence="1">
    <location>
        <begin position="15"/>
        <end position="35"/>
    </location>
</feature>
<sequence length="580" mass="66101">MKPLSPSKGSLHKSVHPVVLIVCVILASIVSYGVWYRTRHTSGHESSSQVSPMNLPPPITVISDFIAPTPAPTTASVSSSSSFSAAAAAAAAASFSSRQGAGLSSYTYNRTQAQQRRERHQSKVYASAEPFLVGLGAEKSGSTSLGDALFSSHLVSCPKDKGSDTETRFWSECITYDMDKVRFFQNVFVTKTSDRCRMQDYVTFGNWKNSAQKPKFEKSVDFFGVNFIAYLYTHYYIPKQDLISFATNQKTFFPTLFKINKGTKIFVMIRYPPPRIQSTYYFFVGNERTRLAESYGNVDKFAMHLLKNEELIKLRGMITDGHDSDDGNIAVHWNKWPKILEQWNIYMRSLVKQCLEESAIALFPKHLCNPPQLLRRAVGLSCYVVPIMEYLFELISNNFDGSISSNNNNNYQSGPYNMDLMLDSFRIIQTEMYVTQPSEVLVALMCWARHGRLNCDDPELKYVFTEKVKVKKLTSTGREKVEFSPNVLDALDSFFEPCHQRLFELKLNKTLTKITSLSAHPGACRYRCFFAHCNEIRNYIHFFIEIENEYQEKWVFIIQCQLKTFFPAEKSLSTLTLGFL</sequence>
<dbReference type="Gene3D" id="3.40.50.300">
    <property type="entry name" value="P-loop containing nucleotide triphosphate hydrolases"/>
    <property type="match status" value="1"/>
</dbReference>
<dbReference type="AlphaFoldDB" id="X6NEX6"/>